<reference evidence="1" key="1">
    <citation type="submission" date="2012-05" db="EMBL/GenBank/DDBJ databases">
        <authorList>
            <person name="Krishnakumar V."/>
            <person name="Cheung F."/>
            <person name="Xiao Y."/>
            <person name="Chan A."/>
            <person name="Moskal W.A."/>
            <person name="Town C.D."/>
        </authorList>
    </citation>
    <scope>NUCLEOTIDE SEQUENCE</scope>
</reference>
<dbReference type="EMBL" id="BT143486">
    <property type="protein sequence ID" value="AFK43280.1"/>
    <property type="molecule type" value="mRNA"/>
</dbReference>
<organism evidence="1">
    <name type="scientific">Lotus japonicus</name>
    <name type="common">Lotus corniculatus var. japonicus</name>
    <dbReference type="NCBI Taxonomy" id="34305"/>
    <lineage>
        <taxon>Eukaryota</taxon>
        <taxon>Viridiplantae</taxon>
        <taxon>Streptophyta</taxon>
        <taxon>Embryophyta</taxon>
        <taxon>Tracheophyta</taxon>
        <taxon>Spermatophyta</taxon>
        <taxon>Magnoliopsida</taxon>
        <taxon>eudicotyledons</taxon>
        <taxon>Gunneridae</taxon>
        <taxon>Pentapetalae</taxon>
        <taxon>rosids</taxon>
        <taxon>fabids</taxon>
        <taxon>Fabales</taxon>
        <taxon>Fabaceae</taxon>
        <taxon>Papilionoideae</taxon>
        <taxon>50 kb inversion clade</taxon>
        <taxon>NPAAA clade</taxon>
        <taxon>Hologalegina</taxon>
        <taxon>robinioid clade</taxon>
        <taxon>Loteae</taxon>
        <taxon>Lotus</taxon>
    </lineage>
</organism>
<dbReference type="AlphaFoldDB" id="I3SSN8"/>
<name>I3SSN8_LOTJA</name>
<evidence type="ECO:0000313" key="1">
    <source>
        <dbReference type="EMBL" id="AFK43280.1"/>
    </source>
</evidence>
<protein>
    <submittedName>
        <fullName evidence="1">Uncharacterized protein</fullName>
    </submittedName>
</protein>
<accession>I3SSN8</accession>
<proteinExistence type="evidence at transcript level"/>
<sequence length="70" mass="8293">MNIATNSKMFAIRNSYINKRRQSLQYLSCLQYNLECIPFMQALLILEIIHHLLYKIQSNNVPLYSCSRIL</sequence>